<sequence>MKFNFRESRTFDERLNDATKIKRKYPDRIPVCFTRHFRSWENIIILLFNLKFTVFLMFETGVI</sequence>
<dbReference type="SUPFAM" id="SSF54236">
    <property type="entry name" value="Ubiquitin-like"/>
    <property type="match status" value="1"/>
</dbReference>
<dbReference type="InterPro" id="IPR029071">
    <property type="entry name" value="Ubiquitin-like_domsf"/>
</dbReference>
<dbReference type="Gene3D" id="3.10.20.90">
    <property type="entry name" value="Phosphatidylinositol 3-kinase Catalytic Subunit, Chain A, domain 1"/>
    <property type="match status" value="1"/>
</dbReference>
<keyword evidence="3" id="KW-1185">Reference proteome</keyword>
<evidence type="ECO:0000313" key="2">
    <source>
        <dbReference type="EMBL" id="VUZ55385.1"/>
    </source>
</evidence>
<evidence type="ECO:0000313" key="3">
    <source>
        <dbReference type="Proteomes" id="UP000321570"/>
    </source>
</evidence>
<dbReference type="AlphaFoldDB" id="A0A564Z799"/>
<name>A0A564Z799_HYMDI</name>
<reference evidence="2 3" key="1">
    <citation type="submission" date="2019-07" db="EMBL/GenBank/DDBJ databases">
        <authorList>
            <person name="Jastrzebski P J."/>
            <person name="Paukszto L."/>
            <person name="Jastrzebski P J."/>
        </authorList>
    </citation>
    <scope>NUCLEOTIDE SEQUENCE [LARGE SCALE GENOMIC DNA]</scope>
    <source>
        <strain evidence="2 3">WMS-il1</strain>
    </source>
</reference>
<keyword evidence="1" id="KW-0472">Membrane</keyword>
<evidence type="ECO:0008006" key="4">
    <source>
        <dbReference type="Google" id="ProtNLM"/>
    </source>
</evidence>
<evidence type="ECO:0000256" key="1">
    <source>
        <dbReference type="SAM" id="Phobius"/>
    </source>
</evidence>
<feature type="transmembrane region" description="Helical" evidence="1">
    <location>
        <begin position="43"/>
        <end position="62"/>
    </location>
</feature>
<keyword evidence="1" id="KW-1133">Transmembrane helix</keyword>
<gene>
    <name evidence="2" type="ORF">WMSIL1_LOCUS13232</name>
</gene>
<protein>
    <recommendedName>
        <fullName evidence="4">Autophagy-related protein</fullName>
    </recommendedName>
</protein>
<dbReference type="Proteomes" id="UP000321570">
    <property type="component" value="Unassembled WGS sequence"/>
</dbReference>
<accession>A0A564Z799</accession>
<organism evidence="2 3">
    <name type="scientific">Hymenolepis diminuta</name>
    <name type="common">Rat tapeworm</name>
    <dbReference type="NCBI Taxonomy" id="6216"/>
    <lineage>
        <taxon>Eukaryota</taxon>
        <taxon>Metazoa</taxon>
        <taxon>Spiralia</taxon>
        <taxon>Lophotrochozoa</taxon>
        <taxon>Platyhelminthes</taxon>
        <taxon>Cestoda</taxon>
        <taxon>Eucestoda</taxon>
        <taxon>Cyclophyllidea</taxon>
        <taxon>Hymenolepididae</taxon>
        <taxon>Hymenolepis</taxon>
    </lineage>
</organism>
<dbReference type="EMBL" id="CABIJS010000692">
    <property type="protein sequence ID" value="VUZ55385.1"/>
    <property type="molecule type" value="Genomic_DNA"/>
</dbReference>
<proteinExistence type="predicted"/>
<keyword evidence="1" id="KW-0812">Transmembrane</keyword>